<accession>A0A1C4C1B1</accession>
<dbReference type="OrthoDB" id="9014021at2"/>
<keyword evidence="2" id="KW-1185">Reference proteome</keyword>
<dbReference type="AlphaFoldDB" id="A0A1C4C1B1"/>
<proteinExistence type="predicted"/>
<reference evidence="2" key="1">
    <citation type="submission" date="2016-08" db="EMBL/GenBank/DDBJ databases">
        <authorList>
            <person name="Varghese N."/>
            <person name="Submissions Spin"/>
        </authorList>
    </citation>
    <scope>NUCLEOTIDE SEQUENCE [LARGE SCALE GENOMIC DNA]</scope>
    <source>
        <strain evidence="2">REICA_082</strain>
    </source>
</reference>
<dbReference type="RefSeq" id="WP_088238327.1">
    <property type="nucleotide sequence ID" value="NZ_FMAY01000006.1"/>
</dbReference>
<dbReference type="EMBL" id="FMAY01000006">
    <property type="protein sequence ID" value="SCC12927.1"/>
    <property type="molecule type" value="Genomic_DNA"/>
</dbReference>
<evidence type="ECO:0000313" key="1">
    <source>
        <dbReference type="EMBL" id="SCC12927.1"/>
    </source>
</evidence>
<evidence type="ECO:0000313" key="2">
    <source>
        <dbReference type="Proteomes" id="UP000198975"/>
    </source>
</evidence>
<dbReference type="Proteomes" id="UP000198975">
    <property type="component" value="Unassembled WGS sequence"/>
</dbReference>
<sequence>MYTGIALYGTEQVSPASALALGMTLFKHAALEVSSCGWNQYVQPGDHPGDHDLIESTLDALREKVAAQQINAFRLYSEKPGALPWSASFGVSTAEFGQFHHIDMQLPACGDMAALLRMVACEIHFDYGIAYHCDTVSKAYYYAAGENLVSVCGCENPVLFKRETPGRFRGAERYRRSMLRMIYPVNVVNRHHLAQPVMGMPLQTWIATTGAGDIEHLQNDLWLWTVSDARIAEVNQTLGEAGLLIAWKGGDATKTRKRLP</sequence>
<name>A0A1C4C1B1_9ENTR</name>
<organism evidence="1 2">
    <name type="scientific">Kosakonia oryzendophytica</name>
    <dbReference type="NCBI Taxonomy" id="1005665"/>
    <lineage>
        <taxon>Bacteria</taxon>
        <taxon>Pseudomonadati</taxon>
        <taxon>Pseudomonadota</taxon>
        <taxon>Gammaproteobacteria</taxon>
        <taxon>Enterobacterales</taxon>
        <taxon>Enterobacteriaceae</taxon>
        <taxon>Kosakonia</taxon>
    </lineage>
</organism>
<protein>
    <submittedName>
        <fullName evidence="1">Uncharacterized protein</fullName>
    </submittedName>
</protein>
<gene>
    <name evidence="1" type="ORF">GA0061071_106172</name>
</gene>